<feature type="compositionally biased region" description="Polar residues" evidence="9">
    <location>
        <begin position="1601"/>
        <end position="1610"/>
    </location>
</feature>
<comment type="subcellular location">
    <subcellularLocation>
        <location evidence="1">Cytoplasm</location>
    </subcellularLocation>
</comment>
<feature type="compositionally biased region" description="Basic and acidic residues" evidence="9">
    <location>
        <begin position="750"/>
        <end position="764"/>
    </location>
</feature>
<feature type="region of interest" description="Disordered" evidence="9">
    <location>
        <begin position="1922"/>
        <end position="1949"/>
    </location>
</feature>
<feature type="region of interest" description="Disordered" evidence="9">
    <location>
        <begin position="737"/>
        <end position="823"/>
    </location>
</feature>
<feature type="domain" description="CRAL-TRIO" evidence="10">
    <location>
        <begin position="2940"/>
        <end position="3101"/>
    </location>
</feature>
<feature type="compositionally biased region" description="Polar residues" evidence="9">
    <location>
        <begin position="2897"/>
        <end position="2910"/>
    </location>
</feature>
<comment type="similarity">
    <text evidence="2">Belongs to the PPase class C family. Prune subfamily.</text>
</comment>
<dbReference type="GO" id="GO:0005737">
    <property type="term" value="C:cytoplasm"/>
    <property type="evidence" value="ECO:0007669"/>
    <property type="project" value="UniProtKB-SubCell"/>
</dbReference>
<keyword evidence="3" id="KW-0963">Cytoplasm</keyword>
<feature type="region of interest" description="Disordered" evidence="9">
    <location>
        <begin position="1526"/>
        <end position="1545"/>
    </location>
</feature>
<feature type="region of interest" description="Disordered" evidence="9">
    <location>
        <begin position="2598"/>
        <end position="2677"/>
    </location>
</feature>
<feature type="region of interest" description="Disordered" evidence="9">
    <location>
        <begin position="2732"/>
        <end position="2754"/>
    </location>
</feature>
<evidence type="ECO:0000256" key="3">
    <source>
        <dbReference type="ARBA" id="ARBA00022490"/>
    </source>
</evidence>
<dbReference type="Gene3D" id="3.10.310.20">
    <property type="entry name" value="DHHA2 domain"/>
    <property type="match status" value="1"/>
</dbReference>
<feature type="region of interest" description="Disordered" evidence="9">
    <location>
        <begin position="879"/>
        <end position="968"/>
    </location>
</feature>
<feature type="region of interest" description="Disordered" evidence="9">
    <location>
        <begin position="2532"/>
        <end position="2562"/>
    </location>
</feature>
<dbReference type="Pfam" id="PF12496">
    <property type="entry name" value="BNIP2"/>
    <property type="match status" value="1"/>
</dbReference>
<evidence type="ECO:0000259" key="10">
    <source>
        <dbReference type="PROSITE" id="PS50191"/>
    </source>
</evidence>
<feature type="compositionally biased region" description="Basic and acidic residues" evidence="9">
    <location>
        <begin position="1824"/>
        <end position="1841"/>
    </location>
</feature>
<name>A0A8C0LVX3_CANLF</name>
<feature type="region of interest" description="Disordered" evidence="9">
    <location>
        <begin position="837"/>
        <end position="861"/>
    </location>
</feature>
<feature type="compositionally biased region" description="Polar residues" evidence="9">
    <location>
        <begin position="678"/>
        <end position="688"/>
    </location>
</feature>
<feature type="compositionally biased region" description="Low complexity" evidence="9">
    <location>
        <begin position="1590"/>
        <end position="1600"/>
    </location>
</feature>
<feature type="compositionally biased region" description="Basic and acidic residues" evidence="9">
    <location>
        <begin position="2648"/>
        <end position="2666"/>
    </location>
</feature>
<sequence length="3129" mass="344326">MFNILFSPSIPVLTHFIDAEVIMTLWSSWCRARGEGSLDWVMGSGNGPGLIMESTDLQKSIVNLLTVCLTRSERRNENRSKRLEKVHVVIGHKSCDLDSLISAFTYAYFLDKVSPPGVLCLPVLNIPRTEFNYFAETRFILEELNISESFHIFRDEINLHQLNDEGKLSITLVGSNVLASEDNSLESAVVKVINPVEQSDGGLEFGESSSSLVVKEILQEAPELITEQLAHLLRGSILFKWMTMESENISEKQEEILSILEEKFPSLPPREDIINVLQETQFSAQGLSIEQMMLKDLKELSDGEIKVAISTVSMTLENCMFHSNISSGLKAFADKFGFDVLILLASYLSEEEQPRRQIAVYSQNLELCSQICCELEECQHPCLELEPFECGCDEILVYQQENPLVTCDQVVLLVKEVINRRCPEMVSNSRTSSTEAVAGSAPLSQGSSGIMELYGSDVEPQPSSVNFIENPPDLSDSNQAQVDMNVDLVSPDSGLATIRSSRSSKESSVFLSDDSPVGEGAGPHHSLLPGFDSYSPIPEGAVAEEHARSGEHSESFDLFNFDQAPMVSGQSQPSSHSADYSPADDFFPNSDSSEGQPPTRPKEINGIGMDLSNYSPSSLLSGAGKDNLVEFDEEFGQRQESPQNHSERNLSLTGFVGEKSPSPERLKNIGKRVPPTPMNSFVESSPSTEEPALLYPENVTPKAVDAGHIGPPQTRARCSSWWGGLEIDSKNIVDAWSSSEQESVFQSPESWKDHKPSPVDRRASDSIFQPKSLEFPKSSPWESEFGQPGLDSNNIQDQNEDNLQFQNVPTEKSNLPNSPQGTNHLIEDFAALWHSDRSPTAMPEPWGNPTEDGTPASTVSFPAWSAFGKEDSTKALTNTWNLHPTSGETPSVRDPSEWAMAKSGFSFPSEDNSPSEGNNEVAPEIWGRKNHDPRDSILISGNPTSDLDHAWNSSKPSQEDQNGLVDPNIRGKVYEKVDSWNLFEEGIKKGGSDVLAPWEDSFLYKCSDYSASNMGEDSVPSPLDTNYSTSDSYTSPTFAGDEKETENKPFAEEGGLESKDANSATGETEMPPQSPQQPARNRIGSDPGNLEMWGSPDTENNPQINVTHNLDKDLLETEPTDDKNISLEDDIGESSLSSYDDPSMMQLYNETNRQLTLLHSSTNSRQAVPDSLDLWNRVILEDTQSTATISDVDNDLDWDDCSAGVAISSEGQAQGYMAQGTEPETRFSVRQLEPWGVEYQEASQADWELPASSEHIKDPPANEYHTLNEKSGQLIANNIWDSVMRDNDMSSLMLSGQSYVTDSEQHTSLPETPSSSEKIKDSYIPEVLEASEANESGALDPDKQEMGRGTPPNDAVSLATNLENPGHFAPSDPWKGPSYGQSESEGKAHGAAARECLSEEMLDRASGIPEKGQSDQECSSPISSQHQDICDESGKIISLSDTSSPQTEKPQEVSEHKKGSYNPDPCDVHTEVSTNNPQAKEICEKHLMYHGNSGETTEISDSFNLTRNLSLPEMDLEKTEECNILEPGSLNQEPPHECPQSLDIWDGSIDSDLQVNLPSSEIPKNLEVKSTENSAPGANLSGNYHRDSISSEYSHSSASSPGLNDSSSALPSWDQGPNVGHQKQNQDDWSKQNHQESALITTDSQVGVMTEMKDVEKNRIDRLEKNLDHKLPKFLEIWNDSVDGDSFSSLSSPETGKCSEYSDAYQERNLVVSQQEKNEQDISKTLQPEDARFMSTSSGSDDESIDDEESVDKEVHLGTCQAVQSETRAWDSLNEPSKFLATADPNSDEFSTYGGGSEPTENKSTPLCENQQSSPDHWNFSPLKETELQITEVDKETRSPETGKTGDILWQISPLSESKNENPSKLEMLGFSAESTEWWNASLQGGRPIQSAFERELPSSGSVLEMSSSVYQTMSPWGVPIQGDSEPVESQGTSPFTEEHQSPFLDGNDKNSHEQLWNIQPRQPDPEADQLSQLVILDHVKEKDSGEETFVSSAGQELTSETPTQEQQCQNTVMSIWDQSGPTFTHTDENGCVIANVSTVECQETKWWKEGKSYPGEIMNSSVASEDFPTVNSPTQLIKKSDSEWDVSTPSEGPQGTFVPDILHGNFQEGGQLASASPDLWMDAKQPFSVKADGENPDILTHCDHDSYSQASNSPDICHDYEAKQETEQHIRARVGPKGEASELYVTEPEMDEEPNQEPGQEFVPCNSELSSEDVVPLPPIRDQANTSDSSQLASHKSSSEPSEINGGNDTGFKASEKGAAPDAAPTLQLVDRTIPTVENVGTSIFVTPQEPTTDSNSSLMSEDFSPKSQTDAGALLDHVTTENPATGPDALLASDTCLDVSEAAFDHSLSDASGLNTSTGTIDDMSKLTLSEGNPETPVDGDAGKQDICSSEASWGDFEYDVMGQNIDEELMKEPEHFLYGGEPPLEEDALKQSLAPYTPPFDLSYLTEPTLEVKTTEGAGSPEDESLGSDAAEILLSALPDQRSKENHAEIQNSQPGQLVVLHIHEDSEPVSLPAGVEANLELSPSNIDWEVETDNSDSPAGGDVGPPNGVSKGLSELEEENVIPIKAPEQRTAECREERYKEKNEHHMDYILVSHGEDSTPMPEASEARQNTPELEEFHTGSEDTGLRGTQLAGFPGSCQPASINEREDHSVEKMSPKGDKRSSLGSPGQDPSWMVLDHIEVGDQPLEARNSRLGCSGKVIELISDCGLGKGPQMQVLGGEKPLESLALEEAPGLGSQSQKSKSRGRATPDAVMYQAVTHDNEWEMLPPHPSQKNKIHETEMEEETEFLEPKTRKLRPDGLPSEDVGMDISFEEGMPSPSAADMRPEPPNSLDLSDAHPRRIKLTAPNINLSLDQSEGSVLSDDNLDSPDEIDINVDELDTPDEADSFEYTGHEVSTSNKDSGQESESIPEYTAEEEREDNRLWRTVVIGEQEQRIDMKVIEPYRRVISHGGYYGDGLNAIIVFAACFLPDSSRADYHYVMENLFLYVISTLELMVAEDYMIVYLNGATPRRKMPGLGWMKKCYQMIDRRLRKNLKSFIIVHPSWFIRTILAVTRPFISSKFSSKIKYVNSLSELSGLIPMDCIHIPESIIKYDEERSYKRSVRLDEELREASEAANIDLKLKGKP</sequence>
<evidence type="ECO:0000256" key="5">
    <source>
        <dbReference type="ARBA" id="ARBA00022990"/>
    </source>
</evidence>
<dbReference type="FunFam" id="3.90.1640.10:FF:000003">
    <property type="entry name" value="Prune homolog 2 with BCH domain"/>
    <property type="match status" value="1"/>
</dbReference>
<feature type="compositionally biased region" description="Polar residues" evidence="9">
    <location>
        <begin position="568"/>
        <end position="578"/>
    </location>
</feature>
<dbReference type="InterPro" id="IPR038222">
    <property type="entry name" value="DHHA2_dom_sf"/>
</dbReference>
<feature type="compositionally biased region" description="Low complexity" evidence="9">
    <location>
        <begin position="1024"/>
        <end position="1037"/>
    </location>
</feature>
<dbReference type="InterPro" id="IPR004097">
    <property type="entry name" value="DHHA2"/>
</dbReference>
<keyword evidence="4" id="KW-0053">Apoptosis</keyword>
<feature type="compositionally biased region" description="Polar residues" evidence="9">
    <location>
        <begin position="909"/>
        <end position="918"/>
    </location>
</feature>
<dbReference type="PROSITE" id="PS50191">
    <property type="entry name" value="CRAL_TRIO"/>
    <property type="match status" value="1"/>
</dbReference>
<feature type="region of interest" description="Disordered" evidence="9">
    <location>
        <begin position="565"/>
        <end position="620"/>
    </location>
</feature>
<feature type="compositionally biased region" description="Polar residues" evidence="9">
    <location>
        <begin position="1299"/>
        <end position="1316"/>
    </location>
</feature>
<feature type="compositionally biased region" description="Polar residues" evidence="9">
    <location>
        <begin position="879"/>
        <end position="889"/>
    </location>
</feature>
<feature type="compositionally biased region" description="Basic and acidic residues" evidence="9">
    <location>
        <begin position="926"/>
        <end position="935"/>
    </location>
</feature>
<evidence type="ECO:0000256" key="4">
    <source>
        <dbReference type="ARBA" id="ARBA00022703"/>
    </source>
</evidence>
<feature type="compositionally biased region" description="Acidic residues" evidence="9">
    <location>
        <begin position="1740"/>
        <end position="1751"/>
    </location>
</feature>
<feature type="compositionally biased region" description="Polar residues" evidence="9">
    <location>
        <begin position="790"/>
        <end position="823"/>
    </location>
</feature>
<gene>
    <name evidence="11" type="primary">PRUNE2</name>
</gene>
<protein>
    <recommendedName>
        <fullName evidence="6">Protein prune homolog 2</fullName>
    </recommendedName>
    <alternativeName>
        <fullName evidence="7">BNIP2 motif-containing molecule at the C-terminal region 1</fullName>
    </alternativeName>
</protein>
<feature type="region of interest" description="Disordered" evidence="9">
    <location>
        <begin position="1767"/>
        <end position="1863"/>
    </location>
</feature>
<feature type="compositionally biased region" description="Basic and acidic residues" evidence="9">
    <location>
        <begin position="2792"/>
        <end position="2801"/>
    </location>
</feature>
<feature type="region of interest" description="Disordered" evidence="9">
    <location>
        <begin position="2767"/>
        <end position="2840"/>
    </location>
</feature>
<dbReference type="InterPro" id="IPR038763">
    <property type="entry name" value="DHH_sf"/>
</dbReference>
<dbReference type="FunFam" id="3.10.310.20:FF:000002">
    <property type="entry name" value="Prune homolog 2 with BCH domain"/>
    <property type="match status" value="1"/>
</dbReference>
<dbReference type="Ensembl" id="ENSCAFT00030002810.1">
    <property type="protein sequence ID" value="ENSCAFP00030002500.1"/>
    <property type="gene ID" value="ENSCAFG00030001329.1"/>
</dbReference>
<dbReference type="Pfam" id="PF13716">
    <property type="entry name" value="CRAL_TRIO_2"/>
    <property type="match status" value="1"/>
</dbReference>
<feature type="region of interest" description="Disordered" evidence="9">
    <location>
        <begin position="1117"/>
        <end position="1141"/>
    </location>
</feature>
<dbReference type="FunFam" id="3.40.525.10:FF:000001">
    <property type="entry name" value="BCL2/adenovirus E1B protein-interacting protein 2"/>
    <property type="match status" value="1"/>
</dbReference>
<feature type="compositionally biased region" description="Acidic residues" evidence="9">
    <location>
        <begin position="2867"/>
        <end position="2877"/>
    </location>
</feature>
<organism evidence="11 12">
    <name type="scientific">Canis lupus familiaris</name>
    <name type="common">Dog</name>
    <name type="synonym">Canis familiaris</name>
    <dbReference type="NCBI Taxonomy" id="9615"/>
    <lineage>
        <taxon>Eukaryota</taxon>
        <taxon>Metazoa</taxon>
        <taxon>Chordata</taxon>
        <taxon>Craniata</taxon>
        <taxon>Vertebrata</taxon>
        <taxon>Euteleostomi</taxon>
        <taxon>Mammalia</taxon>
        <taxon>Eutheria</taxon>
        <taxon>Laurasiatheria</taxon>
        <taxon>Carnivora</taxon>
        <taxon>Caniformia</taxon>
        <taxon>Canidae</taxon>
        <taxon>Canis</taxon>
    </lineage>
</organism>
<feature type="region of interest" description="Disordered" evidence="9">
    <location>
        <begin position="1299"/>
        <end position="1478"/>
    </location>
</feature>
<dbReference type="GO" id="GO:0016462">
    <property type="term" value="F:pyrophosphatase activity"/>
    <property type="evidence" value="ECO:0007669"/>
    <property type="project" value="InterPro"/>
</dbReference>
<feature type="compositionally biased region" description="Basic and acidic residues" evidence="9">
    <location>
        <begin position="1040"/>
        <end position="1060"/>
    </location>
</feature>
<feature type="compositionally biased region" description="Basic and acidic residues" evidence="9">
    <location>
        <begin position="1716"/>
        <end position="1732"/>
    </location>
</feature>
<feature type="compositionally biased region" description="Polar residues" evidence="9">
    <location>
        <begin position="1635"/>
        <end position="1645"/>
    </location>
</feature>
<dbReference type="PANTHER" id="PTHR12112:SF11">
    <property type="entry name" value="PROTEIN PRUNE HOMOLOG 2"/>
    <property type="match status" value="1"/>
</dbReference>
<evidence type="ECO:0000256" key="1">
    <source>
        <dbReference type="ARBA" id="ARBA00004496"/>
    </source>
</evidence>
<dbReference type="SUPFAM" id="SSF52087">
    <property type="entry name" value="CRAL/TRIO domain"/>
    <property type="match status" value="1"/>
</dbReference>
<dbReference type="SMART" id="SM00516">
    <property type="entry name" value="SEC14"/>
    <property type="match status" value="1"/>
</dbReference>
<feature type="compositionally biased region" description="Basic and acidic residues" evidence="9">
    <location>
        <begin position="1937"/>
        <end position="1949"/>
    </location>
</feature>
<feature type="compositionally biased region" description="Basic and acidic residues" evidence="9">
    <location>
        <begin position="2619"/>
        <end position="2629"/>
    </location>
</feature>
<evidence type="ECO:0000256" key="7">
    <source>
        <dbReference type="ARBA" id="ARBA00042084"/>
    </source>
</evidence>
<dbReference type="InterPro" id="IPR001251">
    <property type="entry name" value="CRAL-TRIO_dom"/>
</dbReference>
<feature type="region of interest" description="Disordered" evidence="9">
    <location>
        <begin position="2287"/>
        <end position="2310"/>
    </location>
</feature>
<feature type="compositionally biased region" description="Basic and acidic residues" evidence="9">
    <location>
        <begin position="1117"/>
        <end position="1126"/>
    </location>
</feature>
<dbReference type="Pfam" id="PF02833">
    <property type="entry name" value="DHHA2"/>
    <property type="match status" value="1"/>
</dbReference>
<keyword evidence="5" id="KW-0007">Acetylation</keyword>
<proteinExistence type="inferred from homology"/>
<feature type="region of interest" description="Disordered" evidence="9">
    <location>
        <begin position="2896"/>
        <end position="2920"/>
    </location>
</feature>
<comment type="function">
    <text evidence="8">May play an important role in regulating differentiation, survival and aggressiveness of the tumor cells.</text>
</comment>
<dbReference type="Proteomes" id="UP000694429">
    <property type="component" value="Chromosome 1"/>
</dbReference>
<dbReference type="GO" id="GO:0006915">
    <property type="term" value="P:apoptotic process"/>
    <property type="evidence" value="ECO:0007669"/>
    <property type="project" value="UniProtKB-KW"/>
</dbReference>
<feature type="compositionally biased region" description="Polar residues" evidence="9">
    <location>
        <begin position="737"/>
        <end position="749"/>
    </location>
</feature>
<dbReference type="SMART" id="SM01131">
    <property type="entry name" value="DHHA2"/>
    <property type="match status" value="1"/>
</dbReference>
<evidence type="ECO:0000256" key="8">
    <source>
        <dbReference type="ARBA" id="ARBA00056879"/>
    </source>
</evidence>
<accession>A0A8C0LVX3</accession>
<feature type="compositionally biased region" description="Polar residues" evidence="9">
    <location>
        <begin position="638"/>
        <end position="652"/>
    </location>
</feature>
<feature type="region of interest" description="Disordered" evidence="9">
    <location>
        <begin position="498"/>
        <end position="553"/>
    </location>
</feature>
<feature type="compositionally biased region" description="Polar residues" evidence="9">
    <location>
        <begin position="1439"/>
        <end position="1448"/>
    </location>
</feature>
<feature type="region of interest" description="Disordered" evidence="9">
    <location>
        <begin position="1010"/>
        <end position="1105"/>
    </location>
</feature>
<evidence type="ECO:0000313" key="12">
    <source>
        <dbReference type="Proteomes" id="UP000694429"/>
    </source>
</evidence>
<dbReference type="CDD" id="cd00170">
    <property type="entry name" value="SEC14"/>
    <property type="match status" value="1"/>
</dbReference>
<feature type="region of interest" description="Disordered" evidence="9">
    <location>
        <begin position="2210"/>
        <end position="2270"/>
    </location>
</feature>
<feature type="compositionally biased region" description="Polar residues" evidence="9">
    <location>
        <begin position="1415"/>
        <end position="1427"/>
    </location>
</feature>
<feature type="compositionally biased region" description="Polar residues" evidence="9">
    <location>
        <begin position="2224"/>
        <end position="2248"/>
    </location>
</feature>
<evidence type="ECO:0000256" key="2">
    <source>
        <dbReference type="ARBA" id="ARBA00010331"/>
    </source>
</evidence>
<dbReference type="Gene3D" id="3.90.1640.10">
    <property type="entry name" value="inorganic pyrophosphatase (n-terminal core)"/>
    <property type="match status" value="1"/>
</dbReference>
<feature type="region of interest" description="Disordered" evidence="9">
    <location>
        <begin position="2858"/>
        <end position="2877"/>
    </location>
</feature>
<feature type="compositionally biased region" description="Polar residues" evidence="9">
    <location>
        <begin position="1571"/>
        <end position="1582"/>
    </location>
</feature>
<feature type="compositionally biased region" description="Polar residues" evidence="9">
    <location>
        <begin position="1802"/>
        <end position="1816"/>
    </location>
</feature>
<reference evidence="11" key="1">
    <citation type="submission" date="2019-03" db="EMBL/GenBank/DDBJ databases">
        <authorList>
            <person name="Warren W.C."/>
            <person name="Johnson G.S."/>
        </authorList>
    </citation>
    <scope>NUCLEOTIDE SEQUENCE [LARGE SCALE GENOMIC DNA]</scope>
    <source>
        <strain evidence="11">Basenji</strain>
    </source>
</reference>
<feature type="region of interest" description="Disordered" evidence="9">
    <location>
        <begin position="1682"/>
        <end position="1752"/>
    </location>
</feature>
<feature type="compositionally biased region" description="Polar residues" evidence="9">
    <location>
        <begin position="939"/>
        <end position="961"/>
    </location>
</feature>
<evidence type="ECO:0000256" key="9">
    <source>
        <dbReference type="SAM" id="MobiDB-lite"/>
    </source>
</evidence>
<feature type="region of interest" description="Disordered" evidence="9">
    <location>
        <begin position="1560"/>
        <end position="1645"/>
    </location>
</feature>
<dbReference type="InterPro" id="IPR022181">
    <property type="entry name" value="Bcl2-/adenovirus-E1B"/>
</dbReference>
<dbReference type="Gene3D" id="3.40.525.10">
    <property type="entry name" value="CRAL-TRIO lipid binding domain"/>
    <property type="match status" value="1"/>
</dbReference>
<dbReference type="SUPFAM" id="SSF64182">
    <property type="entry name" value="DHH phosphoesterases"/>
    <property type="match status" value="1"/>
</dbReference>
<evidence type="ECO:0000313" key="11">
    <source>
        <dbReference type="Ensembl" id="ENSCAFP00030002500.1"/>
    </source>
</evidence>
<dbReference type="InterPro" id="IPR036865">
    <property type="entry name" value="CRAL-TRIO_dom_sf"/>
</dbReference>
<reference evidence="11" key="2">
    <citation type="submission" date="2025-08" db="UniProtKB">
        <authorList>
            <consortium name="Ensembl"/>
        </authorList>
    </citation>
    <scope>IDENTIFICATION</scope>
</reference>
<evidence type="ECO:0000256" key="6">
    <source>
        <dbReference type="ARBA" id="ARBA00039860"/>
    </source>
</evidence>
<feature type="compositionally biased region" description="Low complexity" evidence="9">
    <location>
        <begin position="1682"/>
        <end position="1692"/>
    </location>
</feature>
<feature type="region of interest" description="Disordered" evidence="9">
    <location>
        <begin position="635"/>
        <end position="692"/>
    </location>
</feature>
<dbReference type="PANTHER" id="PTHR12112">
    <property type="entry name" value="BNIP - RELATED"/>
    <property type="match status" value="1"/>
</dbReference>
<feature type="compositionally biased region" description="Basic and acidic residues" evidence="9">
    <location>
        <begin position="543"/>
        <end position="553"/>
    </location>
</feature>
<feature type="compositionally biased region" description="Basic and acidic residues" evidence="9">
    <location>
        <begin position="1449"/>
        <end position="1458"/>
    </location>
</feature>
<feature type="compositionally biased region" description="Basic and acidic residues" evidence="9">
    <location>
        <begin position="1624"/>
        <end position="1634"/>
    </location>
</feature>